<dbReference type="EMBL" id="CP030840">
    <property type="protein sequence ID" value="AXC14776.1"/>
    <property type="molecule type" value="Genomic_DNA"/>
</dbReference>
<dbReference type="Gene3D" id="1.10.630.10">
    <property type="entry name" value="Cytochrome P450"/>
    <property type="match status" value="1"/>
</dbReference>
<evidence type="ECO:0000256" key="1">
    <source>
        <dbReference type="ARBA" id="ARBA00010617"/>
    </source>
</evidence>
<dbReference type="InterPro" id="IPR036396">
    <property type="entry name" value="Cyt_P450_sf"/>
</dbReference>
<dbReference type="PANTHER" id="PTHR46696">
    <property type="entry name" value="P450, PUTATIVE (EUROFUNG)-RELATED"/>
    <property type="match status" value="1"/>
</dbReference>
<dbReference type="GO" id="GO:0020037">
    <property type="term" value="F:heme binding"/>
    <property type="evidence" value="ECO:0007669"/>
    <property type="project" value="InterPro"/>
</dbReference>
<dbReference type="SUPFAM" id="SSF48264">
    <property type="entry name" value="Cytochrome P450"/>
    <property type="match status" value="1"/>
</dbReference>
<dbReference type="PANTHER" id="PTHR46696:SF1">
    <property type="entry name" value="CYTOCHROME P450 YJIB-RELATED"/>
    <property type="match status" value="1"/>
</dbReference>
<proteinExistence type="inferred from homology"/>
<dbReference type="AlphaFoldDB" id="A0A2Z5G883"/>
<accession>A0A2Z5G883</accession>
<dbReference type="GO" id="GO:0016705">
    <property type="term" value="F:oxidoreductase activity, acting on paired donors, with incorporation or reduction of molecular oxygen"/>
    <property type="evidence" value="ECO:0007669"/>
    <property type="project" value="InterPro"/>
</dbReference>
<dbReference type="GO" id="GO:0004497">
    <property type="term" value="F:monooxygenase activity"/>
    <property type="evidence" value="ECO:0007669"/>
    <property type="project" value="InterPro"/>
</dbReference>
<dbReference type="Pfam" id="PF00067">
    <property type="entry name" value="p450"/>
    <property type="match status" value="1"/>
</dbReference>
<dbReference type="KEGG" id="abas:ACPOL_5528"/>
<name>A0A2Z5G883_9BACT</name>
<dbReference type="PRINTS" id="PR00359">
    <property type="entry name" value="BP450"/>
</dbReference>
<dbReference type="InterPro" id="IPR001128">
    <property type="entry name" value="Cyt_P450"/>
</dbReference>
<gene>
    <name evidence="2" type="ORF">ACPOL_5528</name>
</gene>
<dbReference type="Proteomes" id="UP000253606">
    <property type="component" value="Chromosome"/>
</dbReference>
<evidence type="ECO:0000313" key="3">
    <source>
        <dbReference type="Proteomes" id="UP000253606"/>
    </source>
</evidence>
<sequence>MPIKPSNPLIPSWSQDQLDCPSSPETEAAYFDPLLNAWVLSKYSDVLAAFRTSSLVLSSPRLGKTIELPDDRERARIRVEALESLSPVPLRRWRDKLNREVYEVADGLSTEKPVDLMDDYARPLCLSLAAMTTGISRDDGARLYEGARHVSAAAAEPYDHALRASAKAANAEIRRYIPSSPERLDSSGFVALSQTLPCLLGNAWFALIQYPLQWTELHQQPALIEQAIEELLRYSGLARTVTRIATADIDLNGCLIRKGEQVILRIIAANRDPDRFPQPNQVDIHRNEGAHFTLGSGSHSCVAAGLIRMAAATITRPLLERFGAPTLVSPVEWQGGSGFRFPRSLWVRLPRAPQDEARI</sequence>
<reference evidence="2 3" key="1">
    <citation type="journal article" date="2018" name="Front. Microbiol.">
        <title>Hydrolytic Capabilities as a Key to Environmental Success: Chitinolytic and Cellulolytic Acidobacteria From Acidic Sub-arctic Soils and Boreal Peatlands.</title>
        <authorList>
            <person name="Belova S.E."/>
            <person name="Ravin N.V."/>
            <person name="Pankratov T.A."/>
            <person name="Rakitin A.L."/>
            <person name="Ivanova A.A."/>
            <person name="Beletsky A.V."/>
            <person name="Mardanov A.V."/>
            <person name="Sinninghe Damste J.S."/>
            <person name="Dedysh S.N."/>
        </authorList>
    </citation>
    <scope>NUCLEOTIDE SEQUENCE [LARGE SCALE GENOMIC DNA]</scope>
    <source>
        <strain evidence="2 3">SBC82</strain>
    </source>
</reference>
<protein>
    <submittedName>
        <fullName evidence="2">Putative cytochrome P450 hydroxylase</fullName>
    </submittedName>
</protein>
<organism evidence="2 3">
    <name type="scientific">Acidisarcina polymorpha</name>
    <dbReference type="NCBI Taxonomy" id="2211140"/>
    <lineage>
        <taxon>Bacteria</taxon>
        <taxon>Pseudomonadati</taxon>
        <taxon>Acidobacteriota</taxon>
        <taxon>Terriglobia</taxon>
        <taxon>Terriglobales</taxon>
        <taxon>Acidobacteriaceae</taxon>
        <taxon>Acidisarcina</taxon>
    </lineage>
</organism>
<keyword evidence="3" id="KW-1185">Reference proteome</keyword>
<dbReference type="InterPro" id="IPR002397">
    <property type="entry name" value="Cyt_P450_B"/>
</dbReference>
<dbReference type="OrthoDB" id="4168525at2"/>
<comment type="similarity">
    <text evidence="1">Belongs to the cytochrome P450 family.</text>
</comment>
<evidence type="ECO:0000313" key="2">
    <source>
        <dbReference type="EMBL" id="AXC14776.1"/>
    </source>
</evidence>
<dbReference type="GO" id="GO:0005506">
    <property type="term" value="F:iron ion binding"/>
    <property type="evidence" value="ECO:0007669"/>
    <property type="project" value="InterPro"/>
</dbReference>